<dbReference type="PATRIC" id="fig|29536.5.peg.538"/>
<accession>A0A199XTV2</accession>
<gene>
    <name evidence="1" type="ORF">FLB_05130</name>
</gene>
<organism evidence="1 2">
    <name type="scientific">Flavobacterium succinicans</name>
    <dbReference type="NCBI Taxonomy" id="29536"/>
    <lineage>
        <taxon>Bacteria</taxon>
        <taxon>Pseudomonadati</taxon>
        <taxon>Bacteroidota</taxon>
        <taxon>Flavobacteriia</taxon>
        <taxon>Flavobacteriales</taxon>
        <taxon>Flavobacteriaceae</taxon>
        <taxon>Flavobacterium</taxon>
    </lineage>
</organism>
<dbReference type="Proteomes" id="UP000093807">
    <property type="component" value="Unassembled WGS sequence"/>
</dbReference>
<proteinExistence type="predicted"/>
<dbReference type="RefSeq" id="WP_064714394.1">
    <property type="nucleotide sequence ID" value="NZ_JMTM01000017.1"/>
</dbReference>
<dbReference type="AlphaFoldDB" id="A0A199XTV2"/>
<comment type="caution">
    <text evidence="1">The sequence shown here is derived from an EMBL/GenBank/DDBJ whole genome shotgun (WGS) entry which is preliminary data.</text>
</comment>
<protein>
    <submittedName>
        <fullName evidence="1">Uncharacterized protein</fullName>
    </submittedName>
</protein>
<sequence length="124" mass="13569">MTEEKFPGKIEITLPTAQEWVKKYKAPKEAAKSKKIDAYLIPLESLQLVMNQKIDAVRAYKGINTAGEETLMLVGTVLNAKTGIYEDVFPENAGVAKTLGDEPIVFDGGRPCPPFGDPESPMNN</sequence>
<reference evidence="1 2" key="1">
    <citation type="submission" date="2016-06" db="EMBL/GenBank/DDBJ databases">
        <title>Draft genome sequence of Flavobacterium succinicans strain DD5b.</title>
        <authorList>
            <person name="Poehlein A."/>
            <person name="Daniel R."/>
            <person name="Simeonova D.D."/>
        </authorList>
    </citation>
    <scope>NUCLEOTIDE SEQUENCE [LARGE SCALE GENOMIC DNA]</scope>
    <source>
        <strain evidence="1 2">DD5b</strain>
    </source>
</reference>
<dbReference type="EMBL" id="JMTM01000017">
    <property type="protein sequence ID" value="OAZ04666.1"/>
    <property type="molecule type" value="Genomic_DNA"/>
</dbReference>
<keyword evidence="2" id="KW-1185">Reference proteome</keyword>
<evidence type="ECO:0000313" key="2">
    <source>
        <dbReference type="Proteomes" id="UP000093807"/>
    </source>
</evidence>
<evidence type="ECO:0000313" key="1">
    <source>
        <dbReference type="EMBL" id="OAZ04666.1"/>
    </source>
</evidence>
<name>A0A199XTV2_9FLAO</name>
<dbReference type="OrthoDB" id="797757at2"/>